<dbReference type="Gene3D" id="2.40.50.100">
    <property type="match status" value="1"/>
</dbReference>
<keyword evidence="5" id="KW-1185">Reference proteome</keyword>
<evidence type="ECO:0000259" key="3">
    <source>
        <dbReference type="Pfam" id="PF25984"/>
    </source>
</evidence>
<proteinExistence type="predicted"/>
<accession>A0ABT8CBW5</accession>
<dbReference type="Proteomes" id="UP001236663">
    <property type="component" value="Unassembled WGS sequence"/>
</dbReference>
<keyword evidence="1" id="KW-0175">Coiled coil</keyword>
<feature type="domain" description="CusB-like beta-barrel" evidence="2">
    <location>
        <begin position="234"/>
        <end position="302"/>
    </location>
</feature>
<evidence type="ECO:0000313" key="4">
    <source>
        <dbReference type="EMBL" id="MDN3689250.1"/>
    </source>
</evidence>
<dbReference type="PANTHER" id="PTHR30469">
    <property type="entry name" value="MULTIDRUG RESISTANCE PROTEIN MDTA"/>
    <property type="match status" value="1"/>
</dbReference>
<name>A0ABT8CBW5_9BACT</name>
<evidence type="ECO:0000313" key="5">
    <source>
        <dbReference type="Proteomes" id="UP001236663"/>
    </source>
</evidence>
<feature type="coiled-coil region" evidence="1">
    <location>
        <begin position="90"/>
        <end position="120"/>
    </location>
</feature>
<dbReference type="InterPro" id="IPR058792">
    <property type="entry name" value="Beta-barrel_RND_2"/>
</dbReference>
<evidence type="ECO:0000259" key="2">
    <source>
        <dbReference type="Pfam" id="PF25954"/>
    </source>
</evidence>
<dbReference type="EMBL" id="JAUFQS010000026">
    <property type="protein sequence ID" value="MDN3689250.1"/>
    <property type="molecule type" value="Genomic_DNA"/>
</dbReference>
<dbReference type="InterPro" id="IPR058639">
    <property type="entry name" value="BSH_YknX-like"/>
</dbReference>
<feature type="domain" description="YknX-like barrel-sandwich hybrid" evidence="3">
    <location>
        <begin position="55"/>
        <end position="216"/>
    </location>
</feature>
<comment type="caution">
    <text evidence="4">The sequence shown here is derived from an EMBL/GenBank/DDBJ whole genome shotgun (WGS) entry which is preliminary data.</text>
</comment>
<protein>
    <submittedName>
        <fullName evidence="4">Efflux RND transporter periplasmic adaptor subunit</fullName>
    </submittedName>
</protein>
<dbReference type="Pfam" id="PF25954">
    <property type="entry name" value="Beta-barrel_RND_2"/>
    <property type="match status" value="1"/>
</dbReference>
<dbReference type="PANTHER" id="PTHR30469:SF15">
    <property type="entry name" value="HLYD FAMILY OF SECRETION PROTEINS"/>
    <property type="match status" value="1"/>
</dbReference>
<gene>
    <name evidence="4" type="ORF">QWZ15_15555</name>
</gene>
<dbReference type="SUPFAM" id="SSF111369">
    <property type="entry name" value="HlyD-like secretion proteins"/>
    <property type="match status" value="2"/>
</dbReference>
<dbReference type="Gene3D" id="2.40.30.170">
    <property type="match status" value="1"/>
</dbReference>
<organism evidence="4 5">
    <name type="scientific">Cyclobacterium jeungdonense</name>
    <dbReference type="NCBI Taxonomy" id="708087"/>
    <lineage>
        <taxon>Bacteria</taxon>
        <taxon>Pseudomonadati</taxon>
        <taxon>Bacteroidota</taxon>
        <taxon>Cytophagia</taxon>
        <taxon>Cytophagales</taxon>
        <taxon>Cyclobacteriaceae</taxon>
        <taxon>Cyclobacterium</taxon>
    </lineage>
</organism>
<sequence length="360" mass="40173">MNRIAASSIFSFLVISVSCHTQVEKIVPERNNITLSVYASGKVVSKDQYEVKPNTAGYIREIHVSEGDLVQKGTVLFSLSNETTLLNEEIASLSRSFSERQNNLERLQELEVQIELAKSEMVHDSILVERQIRLRESGIGTDLELEQRLLSYAQRKTAYTGLKLKKETLDRELDHNENTAKKNLEKASALANDLEIKSNIDGKVYSLLKEKGELVNSQNALAIVGNSDEFLLELLVDEYDISQIQPGQEAKISLDSYQDQVFDARITKINPMMDSGNKSFLVEASFVTKPPTLYPNLTLEANIIIEVKENALLIPSSYIFQGNQVISAEGDTLQVTIGIKNYSETEIISGIDGTTELIKP</sequence>
<dbReference type="Pfam" id="PF25984">
    <property type="entry name" value="BSH_YknX"/>
    <property type="match status" value="1"/>
</dbReference>
<dbReference type="PROSITE" id="PS51257">
    <property type="entry name" value="PROKAR_LIPOPROTEIN"/>
    <property type="match status" value="1"/>
</dbReference>
<evidence type="ECO:0000256" key="1">
    <source>
        <dbReference type="SAM" id="Coils"/>
    </source>
</evidence>
<dbReference type="RefSeq" id="WP_240459341.1">
    <property type="nucleotide sequence ID" value="NZ_JAUFQS010000026.1"/>
</dbReference>
<reference evidence="5" key="1">
    <citation type="journal article" date="2019" name="Int. J. Syst. Evol. Microbiol.">
        <title>The Global Catalogue of Microorganisms (GCM) 10K type strain sequencing project: providing services to taxonomists for standard genome sequencing and annotation.</title>
        <authorList>
            <consortium name="The Broad Institute Genomics Platform"/>
            <consortium name="The Broad Institute Genome Sequencing Center for Infectious Disease"/>
            <person name="Wu L."/>
            <person name="Ma J."/>
        </authorList>
    </citation>
    <scope>NUCLEOTIDE SEQUENCE [LARGE SCALE GENOMIC DNA]</scope>
    <source>
        <strain evidence="5">CECT 7706</strain>
    </source>
</reference>